<evidence type="ECO:0000313" key="2">
    <source>
        <dbReference type="Proteomes" id="UP000837857"/>
    </source>
</evidence>
<protein>
    <submittedName>
        <fullName evidence="1">Uncharacterized protein</fullName>
    </submittedName>
</protein>
<reference evidence="1" key="1">
    <citation type="submission" date="2022-03" db="EMBL/GenBank/DDBJ databases">
        <authorList>
            <person name="Martin H S."/>
        </authorList>
    </citation>
    <scope>NUCLEOTIDE SEQUENCE</scope>
</reference>
<keyword evidence="2" id="KW-1185">Reference proteome</keyword>
<evidence type="ECO:0000313" key="1">
    <source>
        <dbReference type="EMBL" id="CAH2075474.1"/>
    </source>
</evidence>
<organism evidence="1 2">
    <name type="scientific">Iphiclides podalirius</name>
    <name type="common">scarce swallowtail</name>
    <dbReference type="NCBI Taxonomy" id="110791"/>
    <lineage>
        <taxon>Eukaryota</taxon>
        <taxon>Metazoa</taxon>
        <taxon>Ecdysozoa</taxon>
        <taxon>Arthropoda</taxon>
        <taxon>Hexapoda</taxon>
        <taxon>Insecta</taxon>
        <taxon>Pterygota</taxon>
        <taxon>Neoptera</taxon>
        <taxon>Endopterygota</taxon>
        <taxon>Lepidoptera</taxon>
        <taxon>Glossata</taxon>
        <taxon>Ditrysia</taxon>
        <taxon>Papilionoidea</taxon>
        <taxon>Papilionidae</taxon>
        <taxon>Papilioninae</taxon>
        <taxon>Iphiclides</taxon>
    </lineage>
</organism>
<dbReference type="EMBL" id="OW152820">
    <property type="protein sequence ID" value="CAH2075474.1"/>
    <property type="molecule type" value="Genomic_DNA"/>
</dbReference>
<proteinExistence type="predicted"/>
<feature type="non-terminal residue" evidence="1">
    <location>
        <position position="1"/>
    </location>
</feature>
<sequence>MPEISEFNFCFLRNGEDVVSCGCKRLSNQVRVGVTPDPRRGSGVGTEIELEDIINDEKVVPCLVGSIAFFEGGP</sequence>
<gene>
    <name evidence="1" type="ORF">IPOD504_LOCUS16827</name>
</gene>
<dbReference type="Proteomes" id="UP000837857">
    <property type="component" value="Chromosome 8"/>
</dbReference>
<name>A0ABN8J5W0_9NEOP</name>
<accession>A0ABN8J5W0</accession>